<comment type="similarity">
    <text evidence="1">Belongs to the NAD(P)-dependent epimerase/dehydratase family.</text>
</comment>
<sequence>MSAAQPDATSGAGAPARPALITGGAGFVGANVAHRLLQAGESVILFDNLSRPSVARNVDWLKRVHGDRVTLITGDVRDAGAVADAVRRASSVFHFAAQVAVTTSLIRPVEDFEINARGTLNVLEAIRAQSSPPPLLFTSTNKVYGGLPDVPLQCRDRHYEPEDPKLRVSGISEARPLDFHSPYGCSKGTADQYVIDYARTFGLPAAVFRMSCIYGPRQFGTEDQGWVAHFLLQALRREPITLYGDGMQVRDVLFVDDLVDAFLLARKHIQQLSATAFNIGGGPENTISLLELLDLIEELDGKRPATGFEAWRPGDQRYYVSDCRRFCAATGWWPRVRVREGVRKLYGWLRELMETTGAGKAAAGQATEELRMEGVG</sequence>
<dbReference type="AlphaFoldDB" id="A0A150QNK3"/>
<dbReference type="SUPFAM" id="SSF51735">
    <property type="entry name" value="NAD(P)-binding Rossmann-fold domains"/>
    <property type="match status" value="1"/>
</dbReference>
<dbReference type="Pfam" id="PF01370">
    <property type="entry name" value="Epimerase"/>
    <property type="match status" value="1"/>
</dbReference>
<protein>
    <submittedName>
        <fullName evidence="3">CDP-paratose 2-epimerase</fullName>
    </submittedName>
</protein>
<dbReference type="PANTHER" id="PTHR43000">
    <property type="entry name" value="DTDP-D-GLUCOSE 4,6-DEHYDRATASE-RELATED"/>
    <property type="match status" value="1"/>
</dbReference>
<dbReference type="RefSeq" id="WP_061608339.1">
    <property type="nucleotide sequence ID" value="NZ_JEMA01000466.1"/>
</dbReference>
<name>A0A150QNK3_SORCE</name>
<dbReference type="Gene3D" id="3.40.50.720">
    <property type="entry name" value="NAD(P)-binding Rossmann-like Domain"/>
    <property type="match status" value="1"/>
</dbReference>
<reference evidence="3 4" key="1">
    <citation type="submission" date="2014-02" db="EMBL/GenBank/DDBJ databases">
        <title>The small core and large imbalanced accessory genome model reveals a collaborative survival strategy of Sorangium cellulosum strains in nature.</title>
        <authorList>
            <person name="Han K."/>
            <person name="Peng R."/>
            <person name="Blom J."/>
            <person name="Li Y.-Z."/>
        </authorList>
    </citation>
    <scope>NUCLEOTIDE SEQUENCE [LARGE SCALE GENOMIC DNA]</scope>
    <source>
        <strain evidence="3 4">So0008-312</strain>
    </source>
</reference>
<evidence type="ECO:0000259" key="2">
    <source>
        <dbReference type="Pfam" id="PF01370"/>
    </source>
</evidence>
<dbReference type="InterPro" id="IPR036291">
    <property type="entry name" value="NAD(P)-bd_dom_sf"/>
</dbReference>
<organism evidence="3 4">
    <name type="scientific">Sorangium cellulosum</name>
    <name type="common">Polyangium cellulosum</name>
    <dbReference type="NCBI Taxonomy" id="56"/>
    <lineage>
        <taxon>Bacteria</taxon>
        <taxon>Pseudomonadati</taxon>
        <taxon>Myxococcota</taxon>
        <taxon>Polyangia</taxon>
        <taxon>Polyangiales</taxon>
        <taxon>Polyangiaceae</taxon>
        <taxon>Sorangium</taxon>
    </lineage>
</organism>
<comment type="caution">
    <text evidence="3">The sequence shown here is derived from an EMBL/GenBank/DDBJ whole genome shotgun (WGS) entry which is preliminary data.</text>
</comment>
<dbReference type="OrthoDB" id="9802815at2"/>
<evidence type="ECO:0000313" key="3">
    <source>
        <dbReference type="EMBL" id="KYF69524.1"/>
    </source>
</evidence>
<proteinExistence type="inferred from homology"/>
<feature type="domain" description="NAD-dependent epimerase/dehydratase" evidence="2">
    <location>
        <begin position="19"/>
        <end position="280"/>
    </location>
</feature>
<dbReference type="InterPro" id="IPR001509">
    <property type="entry name" value="Epimerase_deHydtase"/>
</dbReference>
<dbReference type="EMBL" id="JEMA01000466">
    <property type="protein sequence ID" value="KYF69524.1"/>
    <property type="molecule type" value="Genomic_DNA"/>
</dbReference>
<evidence type="ECO:0000313" key="4">
    <source>
        <dbReference type="Proteomes" id="UP000075260"/>
    </source>
</evidence>
<evidence type="ECO:0000256" key="1">
    <source>
        <dbReference type="ARBA" id="ARBA00007637"/>
    </source>
</evidence>
<dbReference type="Proteomes" id="UP000075260">
    <property type="component" value="Unassembled WGS sequence"/>
</dbReference>
<accession>A0A150QNK3</accession>
<gene>
    <name evidence="3" type="ORF">BE15_06845</name>
</gene>